<dbReference type="EMBL" id="CAMGYJ010000004">
    <property type="protein sequence ID" value="CAI0399603.1"/>
    <property type="molecule type" value="Genomic_DNA"/>
</dbReference>
<proteinExistence type="predicted"/>
<organism evidence="2 3">
    <name type="scientific">Linum tenue</name>
    <dbReference type="NCBI Taxonomy" id="586396"/>
    <lineage>
        <taxon>Eukaryota</taxon>
        <taxon>Viridiplantae</taxon>
        <taxon>Streptophyta</taxon>
        <taxon>Embryophyta</taxon>
        <taxon>Tracheophyta</taxon>
        <taxon>Spermatophyta</taxon>
        <taxon>Magnoliopsida</taxon>
        <taxon>eudicotyledons</taxon>
        <taxon>Gunneridae</taxon>
        <taxon>Pentapetalae</taxon>
        <taxon>rosids</taxon>
        <taxon>fabids</taxon>
        <taxon>Malpighiales</taxon>
        <taxon>Linaceae</taxon>
        <taxon>Linum</taxon>
    </lineage>
</organism>
<comment type="caution">
    <text evidence="2">The sequence shown here is derived from an EMBL/GenBank/DDBJ whole genome shotgun (WGS) entry which is preliminary data.</text>
</comment>
<evidence type="ECO:0000313" key="3">
    <source>
        <dbReference type="Proteomes" id="UP001154282"/>
    </source>
</evidence>
<accession>A0AAV0IQ69</accession>
<keyword evidence="1" id="KW-0732">Signal</keyword>
<dbReference type="PANTHER" id="PTHR45642:SF139">
    <property type="entry name" value="SGNH HYDROLASE-TYPE ESTERASE DOMAIN-CONTAINING PROTEIN"/>
    <property type="match status" value="1"/>
</dbReference>
<dbReference type="GO" id="GO:0016298">
    <property type="term" value="F:lipase activity"/>
    <property type="evidence" value="ECO:0007669"/>
    <property type="project" value="InterPro"/>
</dbReference>
<dbReference type="PANTHER" id="PTHR45642">
    <property type="entry name" value="GDSL ESTERASE/LIPASE EXL3"/>
    <property type="match status" value="1"/>
</dbReference>
<dbReference type="AlphaFoldDB" id="A0AAV0IQ69"/>
<gene>
    <name evidence="2" type="ORF">LITE_LOCUS10387</name>
</gene>
<reference evidence="2" key="1">
    <citation type="submission" date="2022-08" db="EMBL/GenBank/DDBJ databases">
        <authorList>
            <person name="Gutierrez-Valencia J."/>
        </authorList>
    </citation>
    <scope>NUCLEOTIDE SEQUENCE</scope>
</reference>
<keyword evidence="3" id="KW-1185">Reference proteome</keyword>
<dbReference type="Gene3D" id="3.40.50.1110">
    <property type="entry name" value="SGNH hydrolase"/>
    <property type="match status" value="1"/>
</dbReference>
<sequence>MAPPPPENVTVGNRRTSSAVFAFGDSILDTGNNDHIATLIKSNFPPYGRDFPGRIPTGRFSDGRLISDFIGTFFFFFYKGDIGSFCCY</sequence>
<protein>
    <recommendedName>
        <fullName evidence="4">GDSL esterase/lipase</fullName>
    </recommendedName>
</protein>
<dbReference type="Proteomes" id="UP001154282">
    <property type="component" value="Unassembled WGS sequence"/>
</dbReference>
<evidence type="ECO:0000313" key="2">
    <source>
        <dbReference type="EMBL" id="CAI0399603.1"/>
    </source>
</evidence>
<evidence type="ECO:0000256" key="1">
    <source>
        <dbReference type="ARBA" id="ARBA00022729"/>
    </source>
</evidence>
<dbReference type="InterPro" id="IPR036514">
    <property type="entry name" value="SGNH_hydro_sf"/>
</dbReference>
<dbReference type="GO" id="GO:0006629">
    <property type="term" value="P:lipid metabolic process"/>
    <property type="evidence" value="ECO:0007669"/>
    <property type="project" value="InterPro"/>
</dbReference>
<name>A0AAV0IQ69_9ROSI</name>
<dbReference type="InterPro" id="IPR008265">
    <property type="entry name" value="Lipase_GDSL_AS"/>
</dbReference>
<dbReference type="InterPro" id="IPR050592">
    <property type="entry name" value="GDSL_lipolytic_enzyme"/>
</dbReference>
<dbReference type="PROSITE" id="PS01098">
    <property type="entry name" value="LIPASE_GDSL_SER"/>
    <property type="match status" value="1"/>
</dbReference>
<evidence type="ECO:0008006" key="4">
    <source>
        <dbReference type="Google" id="ProtNLM"/>
    </source>
</evidence>